<evidence type="ECO:0000313" key="4">
    <source>
        <dbReference type="Proteomes" id="UP000029578"/>
    </source>
</evidence>
<dbReference type="NCBIfam" id="TIGR04183">
    <property type="entry name" value="Por_Secre_tail"/>
    <property type="match status" value="1"/>
</dbReference>
<dbReference type="InterPro" id="IPR058515">
    <property type="entry name" value="DUF8202"/>
</dbReference>
<protein>
    <submittedName>
        <fullName evidence="3">Secretion protein</fullName>
    </submittedName>
</protein>
<dbReference type="InterPro" id="IPR026444">
    <property type="entry name" value="Secre_tail"/>
</dbReference>
<gene>
    <name evidence="3" type="ORF">HMPREF0661_03955</name>
</gene>
<name>A0A096D0F0_9BACT</name>
<feature type="domain" description="DUF8202" evidence="2">
    <location>
        <begin position="150"/>
        <end position="308"/>
    </location>
</feature>
<dbReference type="EMBL" id="JRNS01000236">
    <property type="protein sequence ID" value="KGF51019.1"/>
    <property type="molecule type" value="Genomic_DNA"/>
</dbReference>
<proteinExistence type="predicted"/>
<accession>A0A096D0F0</accession>
<dbReference type="Pfam" id="PF26628">
    <property type="entry name" value="DUF8202"/>
    <property type="match status" value="1"/>
</dbReference>
<reference evidence="3 4" key="1">
    <citation type="submission" date="2014-07" db="EMBL/GenBank/DDBJ databases">
        <authorList>
            <person name="McCorrison J."/>
            <person name="Sanka R."/>
            <person name="Torralba M."/>
            <person name="Gillis M."/>
            <person name="Haft D.H."/>
            <person name="Methe B."/>
            <person name="Sutton G."/>
            <person name="Nelson K.E."/>
        </authorList>
    </citation>
    <scope>NUCLEOTIDE SEQUENCE [LARGE SCALE GENOMIC DNA]</scope>
    <source>
        <strain evidence="3 4">DNF00666</strain>
    </source>
</reference>
<sequence>MKHKYLTVVFFFISTLSAIAQTPGGVDKPMVWSHDSTSVRVSAGAGLTYIGVSKVYGEKEQAIWSLGNGKAITRIQTTERAANLGDGTFMNYAKDSLPEMRLYSYTTSSNMGNGQALHIGRNGNAKLPVKNLDGRTVEYTVFDRRLSDTERCRVESYLALKYGVSLRSSYLNSRSEVIWNGYTNKAYSHRIAGLISDKASALHKTRAKSCEEDGFLTISMSKPLEDGESLLWGDNNGKLSFRQSKAYGKWLGRRWMNTATRVDKPNVDIVADGKQLRQIQPLAEGESYYLAVDPTGTGSFPVKTLSYHKANMTVGDSIVFKNIPLGKRDVFTLRAAKDMFTTIEVVQPTEKSGSTGTLSVRVTGGIAPYKMTLQREYMSVFNRTTSDSIQSADGLIEGKYLLTTTDHVGNKAENEFQISKTGITEIPSMNPSDGNSDFFANVSVSPNPTVNGYVSVQVELSEVAPLDMALYTTGGALVSRQTNMPDTYFSTKVYLPQTGVYLLTLQSGSKEKTFKLVRK</sequence>
<evidence type="ECO:0000259" key="2">
    <source>
        <dbReference type="Pfam" id="PF26628"/>
    </source>
</evidence>
<evidence type="ECO:0000313" key="3">
    <source>
        <dbReference type="EMBL" id="KGF51019.1"/>
    </source>
</evidence>
<dbReference type="RefSeq" id="WP_036863315.1">
    <property type="nucleotide sequence ID" value="NZ_JRNS01000236.1"/>
</dbReference>
<evidence type="ECO:0000256" key="1">
    <source>
        <dbReference type="SAM" id="SignalP"/>
    </source>
</evidence>
<organism evidence="3 4">
    <name type="scientific">Prevotella melaninogenica DNF00666</name>
    <dbReference type="NCBI Taxonomy" id="1401073"/>
    <lineage>
        <taxon>Bacteria</taxon>
        <taxon>Pseudomonadati</taxon>
        <taxon>Bacteroidota</taxon>
        <taxon>Bacteroidia</taxon>
        <taxon>Bacteroidales</taxon>
        <taxon>Prevotellaceae</taxon>
        <taxon>Prevotella</taxon>
    </lineage>
</organism>
<dbReference type="AlphaFoldDB" id="A0A096D0F0"/>
<keyword evidence="1" id="KW-0732">Signal</keyword>
<feature type="signal peptide" evidence="1">
    <location>
        <begin position="1"/>
        <end position="20"/>
    </location>
</feature>
<dbReference type="Proteomes" id="UP000029578">
    <property type="component" value="Unassembled WGS sequence"/>
</dbReference>
<feature type="chain" id="PRO_5001918888" evidence="1">
    <location>
        <begin position="21"/>
        <end position="519"/>
    </location>
</feature>
<comment type="caution">
    <text evidence="3">The sequence shown here is derived from an EMBL/GenBank/DDBJ whole genome shotgun (WGS) entry which is preliminary data.</text>
</comment>